<name>C6T0I7_SOYBN</name>
<organism evidence="1">
    <name type="scientific">Glycine max</name>
    <name type="common">Soybean</name>
    <name type="synonym">Glycine hispida</name>
    <dbReference type="NCBI Taxonomy" id="3847"/>
    <lineage>
        <taxon>Eukaryota</taxon>
        <taxon>Viridiplantae</taxon>
        <taxon>Streptophyta</taxon>
        <taxon>Embryophyta</taxon>
        <taxon>Tracheophyta</taxon>
        <taxon>Spermatophyta</taxon>
        <taxon>Magnoliopsida</taxon>
        <taxon>eudicotyledons</taxon>
        <taxon>Gunneridae</taxon>
        <taxon>Pentapetalae</taxon>
        <taxon>rosids</taxon>
        <taxon>fabids</taxon>
        <taxon>Fabales</taxon>
        <taxon>Fabaceae</taxon>
        <taxon>Papilionoideae</taxon>
        <taxon>50 kb inversion clade</taxon>
        <taxon>NPAAA clade</taxon>
        <taxon>indigoferoid/millettioid clade</taxon>
        <taxon>Phaseoleae</taxon>
        <taxon>Glycine</taxon>
        <taxon>Glycine subgen. Soja</taxon>
    </lineage>
</organism>
<evidence type="ECO:0000313" key="1">
    <source>
        <dbReference type="EMBL" id="ACU15010.1"/>
    </source>
</evidence>
<dbReference type="AlphaFoldDB" id="C6T0I7"/>
<dbReference type="EMBL" id="BT090941">
    <property type="protein sequence ID" value="ACU15010.1"/>
    <property type="molecule type" value="mRNA"/>
</dbReference>
<reference evidence="1" key="1">
    <citation type="submission" date="2009-08" db="EMBL/GenBank/DDBJ databases">
        <authorList>
            <person name="Cheung F."/>
            <person name="Xiao Y."/>
            <person name="Chan A."/>
            <person name="Moskal W."/>
            <person name="Town C.D."/>
        </authorList>
    </citation>
    <scope>NUCLEOTIDE SEQUENCE</scope>
</reference>
<protein>
    <submittedName>
        <fullName evidence="1">Uncharacterized protein</fullName>
    </submittedName>
</protein>
<accession>C6T0I7</accession>
<proteinExistence type="evidence at transcript level"/>
<sequence length="117" mass="12507">MSGTRVTLAFFYFNDNGNKCYSIRCLIIPRKKLAKLPAPLELDGVAAGGSADLVRDADIAAGGECLSVFVVDAIVISSLLKTFAHGLFVKGGAGRTQNVPHSATARFWNISTLHQVR</sequence>